<reference evidence="1" key="1">
    <citation type="submission" date="2019-02" db="EMBL/GenBank/DDBJ databases">
        <title>Genomic characterization of isolates from hospital effluents in KZN, South Africa.</title>
        <authorList>
            <person name="Ntshobeni N."/>
            <person name="Allam M."/>
            <person name="Ismail A."/>
            <person name="Amoako D."/>
            <person name="Essack S."/>
            <person name="Chenia H."/>
        </authorList>
    </citation>
    <scope>NUCLEOTIDE SEQUENCE</scope>
    <source>
        <strain evidence="1">AFE97_S1</strain>
    </source>
</reference>
<dbReference type="AlphaFoldDB" id="A0A8E4CV53"/>
<dbReference type="Proteomes" id="UP000824410">
    <property type="component" value="Unassembled WGS sequence"/>
</dbReference>
<comment type="caution">
    <text evidence="1">The sequence shown here is derived from an EMBL/GenBank/DDBJ whole genome shotgun (WGS) entry which is preliminary data.</text>
</comment>
<evidence type="ECO:0000313" key="2">
    <source>
        <dbReference type="Proteomes" id="UP000824410"/>
    </source>
</evidence>
<protein>
    <recommendedName>
        <fullName evidence="3">Lipoprotein</fullName>
    </recommendedName>
</protein>
<evidence type="ECO:0008006" key="3">
    <source>
        <dbReference type="Google" id="ProtNLM"/>
    </source>
</evidence>
<proteinExistence type="predicted"/>
<name>A0A8E4CV53_PRORE</name>
<dbReference type="RefSeq" id="WP_131680911.1">
    <property type="nucleotide sequence ID" value="NZ_ABEXNG020000093.1"/>
</dbReference>
<organism evidence="1 2">
    <name type="scientific">Providencia rettgeri</name>
    <dbReference type="NCBI Taxonomy" id="587"/>
    <lineage>
        <taxon>Bacteria</taxon>
        <taxon>Pseudomonadati</taxon>
        <taxon>Pseudomonadota</taxon>
        <taxon>Gammaproteobacteria</taxon>
        <taxon>Enterobacterales</taxon>
        <taxon>Morganellaceae</taxon>
        <taxon>Providencia</taxon>
    </lineage>
</organism>
<accession>A0A8E4CV53</accession>
<dbReference type="PROSITE" id="PS51257">
    <property type="entry name" value="PROKAR_LIPOPROTEIN"/>
    <property type="match status" value="1"/>
</dbReference>
<dbReference type="EMBL" id="SHDO01000027">
    <property type="protein sequence ID" value="MBX6982410.1"/>
    <property type="molecule type" value="Genomic_DNA"/>
</dbReference>
<evidence type="ECO:0000313" key="1">
    <source>
        <dbReference type="EMBL" id="MBX6982410.1"/>
    </source>
</evidence>
<gene>
    <name evidence="1" type="ORF">EX242_19395</name>
</gene>
<sequence>MLIIKALRKAYKSLLPILFISTLLGCSYFPKNFLSNTDHQLQGEIYSQSIIPENSEITLSISPIDTLASPKESLLNYQLHTNEASKVISFKLDLLEELVNNAPNLGISIRVEKNGELILMNNKVTELPRNLSEKITLSVSSTK</sequence>